<name>A0AAU9UIA7_EUPED</name>
<proteinExistence type="inferred from homology"/>
<evidence type="ECO:0000256" key="1">
    <source>
        <dbReference type="ARBA" id="ARBA00004613"/>
    </source>
</evidence>
<reference evidence="7" key="1">
    <citation type="submission" date="2022-03" db="EMBL/GenBank/DDBJ databases">
        <authorList>
            <person name="Tunstrom K."/>
        </authorList>
    </citation>
    <scope>NUCLEOTIDE SEQUENCE</scope>
</reference>
<dbReference type="Pfam" id="PF12260">
    <property type="entry name" value="PIP49_C"/>
    <property type="match status" value="1"/>
</dbReference>
<evidence type="ECO:0000256" key="4">
    <source>
        <dbReference type="ARBA" id="ARBA00022729"/>
    </source>
</evidence>
<sequence>MKGRVYENMLLRRRFCKRVVLMLTAFVASFYASVLLFGGLKGPQVIQLTDLNRCPACYGVSVCPELYSNQITLESSHWSYMFNAKNIFYGYTKSNRRVVLKKLAHNSEFEEFDKKICKEFNLKNNCKPVQLLNASNVDEKVLKTVEYNVTWPDTKPRKGLVLCPYAYSLYELLQPVLNTRKGNYKSEMLNIWTILNINPEPIILQIIPKSKGWLVPPYGGVCGRLEVVGYEGKPLSELQHVDWYRKLKYAQKILEAAMDFTFKHDRFRFYLMDWSLDNIVANEKDDITFIDLEDFVVLDKHISPKGDLPDWYQRYSREVMGSGFSFSIENMCKHHLSDHNLWSACYILAGDENPLLYPMPKEVNASRPHFDRLLSACLNGDDRFRTISKLQHVIKEMLVDKTVLGHDLR</sequence>
<dbReference type="GO" id="GO:0005576">
    <property type="term" value="C:extracellular region"/>
    <property type="evidence" value="ECO:0007669"/>
    <property type="project" value="UniProtKB-SubCell"/>
</dbReference>
<accession>A0AAU9UIA7</accession>
<protein>
    <recommendedName>
        <fullName evidence="6">FAM69 protein-kinase domain-containing protein</fullName>
    </recommendedName>
</protein>
<feature type="domain" description="FAM69 protein-kinase" evidence="6">
    <location>
        <begin position="192"/>
        <end position="379"/>
    </location>
</feature>
<keyword evidence="5" id="KW-1133">Transmembrane helix</keyword>
<organism evidence="7 8">
    <name type="scientific">Euphydryas editha</name>
    <name type="common">Edith's checkerspot</name>
    <dbReference type="NCBI Taxonomy" id="104508"/>
    <lineage>
        <taxon>Eukaryota</taxon>
        <taxon>Metazoa</taxon>
        <taxon>Ecdysozoa</taxon>
        <taxon>Arthropoda</taxon>
        <taxon>Hexapoda</taxon>
        <taxon>Insecta</taxon>
        <taxon>Pterygota</taxon>
        <taxon>Neoptera</taxon>
        <taxon>Endopterygota</taxon>
        <taxon>Lepidoptera</taxon>
        <taxon>Glossata</taxon>
        <taxon>Ditrysia</taxon>
        <taxon>Papilionoidea</taxon>
        <taxon>Nymphalidae</taxon>
        <taxon>Nymphalinae</taxon>
        <taxon>Euphydryas</taxon>
    </lineage>
</organism>
<dbReference type="AlphaFoldDB" id="A0AAU9UIA7"/>
<keyword evidence="4" id="KW-0732">Signal</keyword>
<comment type="subcellular location">
    <subcellularLocation>
        <location evidence="1">Secreted</location>
    </subcellularLocation>
</comment>
<keyword evidence="5" id="KW-0812">Transmembrane</keyword>
<dbReference type="InterPro" id="IPR022049">
    <property type="entry name" value="FAM69_kinase_dom"/>
</dbReference>
<dbReference type="PANTHER" id="PTHR32073">
    <property type="entry name" value="GH11358P"/>
    <property type="match status" value="1"/>
</dbReference>
<evidence type="ECO:0000259" key="6">
    <source>
        <dbReference type="Pfam" id="PF12260"/>
    </source>
</evidence>
<gene>
    <name evidence="7" type="ORF">EEDITHA_LOCUS12772</name>
</gene>
<keyword evidence="8" id="KW-1185">Reference proteome</keyword>
<dbReference type="PANTHER" id="PTHR32073:SF7">
    <property type="entry name" value="GH11358P"/>
    <property type="match status" value="1"/>
</dbReference>
<evidence type="ECO:0000256" key="5">
    <source>
        <dbReference type="SAM" id="Phobius"/>
    </source>
</evidence>
<keyword evidence="3" id="KW-0964">Secreted</keyword>
<evidence type="ECO:0000313" key="8">
    <source>
        <dbReference type="Proteomes" id="UP001153954"/>
    </source>
</evidence>
<keyword evidence="5" id="KW-0472">Membrane</keyword>
<dbReference type="EMBL" id="CAKOGL010000018">
    <property type="protein sequence ID" value="CAH2097567.1"/>
    <property type="molecule type" value="Genomic_DNA"/>
</dbReference>
<dbReference type="InterPro" id="IPR020519">
    <property type="entry name" value="DIPK2A/B"/>
</dbReference>
<comment type="caution">
    <text evidence="7">The sequence shown here is derived from an EMBL/GenBank/DDBJ whole genome shotgun (WGS) entry which is preliminary data.</text>
</comment>
<feature type="transmembrane region" description="Helical" evidence="5">
    <location>
        <begin position="20"/>
        <end position="40"/>
    </location>
</feature>
<comment type="similarity">
    <text evidence="2">Belongs to the DIPK family.</text>
</comment>
<evidence type="ECO:0000256" key="2">
    <source>
        <dbReference type="ARBA" id="ARBA00006338"/>
    </source>
</evidence>
<dbReference type="Proteomes" id="UP001153954">
    <property type="component" value="Unassembled WGS sequence"/>
</dbReference>
<evidence type="ECO:0000313" key="7">
    <source>
        <dbReference type="EMBL" id="CAH2097567.1"/>
    </source>
</evidence>
<evidence type="ECO:0000256" key="3">
    <source>
        <dbReference type="ARBA" id="ARBA00022525"/>
    </source>
</evidence>